<evidence type="ECO:0000256" key="1">
    <source>
        <dbReference type="SAM" id="MobiDB-lite"/>
    </source>
</evidence>
<gene>
    <name evidence="3" type="ORF">SDC9_121205</name>
</gene>
<sequence>MLQIVGLRQMVWHEQRRLRRIVERALQPHHRGLLQTQRFGEPIQRIIGAQRRRGEHKGARRLAFRWRHGLPVRALRLRGLVYIVMVIVIPSAFLSRHSRCRPRRGPQRLQLGPGAKRRLRKMHLITHAAHPAHARCVILRRQRHQRLQQRHRSLVQTQPFGRLRGHGVKLRQQRTEARRHQAPGVRPGGDRHPVGRIILPRHAAAFRKTAPACRHSARRIQQIKRQRHPVALARRIVLARLLHVVRQCNQLPRAKRQAECLLAHRVQRMGLVKNHHIGMRRQIRFTALPGACQIGKEQVVIDNRHVRPHGLTTRAKHVAVVVARTLPAQTVVSRGGDLRLPVRVGLQRAQFRQIAAACGLRPGAHLQQPVHLLVLCVAPRIAT</sequence>
<reference evidence="3" key="1">
    <citation type="submission" date="2019-08" db="EMBL/GenBank/DDBJ databases">
        <authorList>
            <person name="Kucharzyk K."/>
            <person name="Murdoch R.W."/>
            <person name="Higgins S."/>
            <person name="Loffler F."/>
        </authorList>
    </citation>
    <scope>NUCLEOTIDE SEQUENCE</scope>
</reference>
<keyword evidence="2" id="KW-0472">Membrane</keyword>
<keyword evidence="2" id="KW-0812">Transmembrane</keyword>
<comment type="caution">
    <text evidence="3">The sequence shown here is derived from an EMBL/GenBank/DDBJ whole genome shotgun (WGS) entry which is preliminary data.</text>
</comment>
<name>A0A645CBB9_9ZZZZ</name>
<evidence type="ECO:0000256" key="2">
    <source>
        <dbReference type="SAM" id="Phobius"/>
    </source>
</evidence>
<feature type="transmembrane region" description="Helical" evidence="2">
    <location>
        <begin position="75"/>
        <end position="94"/>
    </location>
</feature>
<organism evidence="3">
    <name type="scientific">bioreactor metagenome</name>
    <dbReference type="NCBI Taxonomy" id="1076179"/>
    <lineage>
        <taxon>unclassified sequences</taxon>
        <taxon>metagenomes</taxon>
        <taxon>ecological metagenomes</taxon>
    </lineage>
</organism>
<dbReference type="AlphaFoldDB" id="A0A645CBB9"/>
<evidence type="ECO:0000313" key="3">
    <source>
        <dbReference type="EMBL" id="MPM74220.1"/>
    </source>
</evidence>
<keyword evidence="2" id="KW-1133">Transmembrane helix</keyword>
<dbReference type="EMBL" id="VSSQ01025821">
    <property type="protein sequence ID" value="MPM74220.1"/>
    <property type="molecule type" value="Genomic_DNA"/>
</dbReference>
<accession>A0A645CBB9</accession>
<protein>
    <submittedName>
        <fullName evidence="3">Uncharacterized protein</fullName>
    </submittedName>
</protein>
<feature type="region of interest" description="Disordered" evidence="1">
    <location>
        <begin position="165"/>
        <end position="195"/>
    </location>
</feature>
<proteinExistence type="predicted"/>